<name>A0A5N6JWQ4_MONLA</name>
<accession>A0A5N6JWQ4</accession>
<evidence type="ECO:0000259" key="2">
    <source>
        <dbReference type="PROSITE" id="PS50011"/>
    </source>
</evidence>
<dbReference type="SUPFAM" id="SSF56112">
    <property type="entry name" value="Protein kinase-like (PK-like)"/>
    <property type="match status" value="1"/>
</dbReference>
<sequence>MELDPISPKSPILNSPRTPRSPKVLKDLPPGKGYKNYKEEGLGVIEKLKPQELERMLSKQFPTVSKLITPKDWPQDIYPISTLGFYPVNTKDKHKVDIIQKLGDEGTQGAVFLVDIRHASPLNVKPESKTKRNLHALKVSRTTPGTFSRIPPNELRVLSNLGVYHPRISPLKAFRTEGVFDFLYFPYADAGDLSTLIELYKIKKLIMPEAFIWHIMTQLIEAVYFLQFPERFNKSYENTI</sequence>
<proteinExistence type="predicted"/>
<comment type="caution">
    <text evidence="3">The sequence shown here is derived from an EMBL/GenBank/DDBJ whole genome shotgun (WGS) entry which is preliminary data.</text>
</comment>
<dbReference type="EMBL" id="VIGI01000012">
    <property type="protein sequence ID" value="KAB8293383.1"/>
    <property type="molecule type" value="Genomic_DNA"/>
</dbReference>
<protein>
    <recommendedName>
        <fullName evidence="2">Protein kinase domain-containing protein</fullName>
    </recommendedName>
</protein>
<dbReference type="GO" id="GO:0005524">
    <property type="term" value="F:ATP binding"/>
    <property type="evidence" value="ECO:0007669"/>
    <property type="project" value="InterPro"/>
</dbReference>
<organism evidence="3 4">
    <name type="scientific">Monilinia laxa</name>
    <name type="common">Brown rot fungus</name>
    <name type="synonym">Sclerotinia laxa</name>
    <dbReference type="NCBI Taxonomy" id="61186"/>
    <lineage>
        <taxon>Eukaryota</taxon>
        <taxon>Fungi</taxon>
        <taxon>Dikarya</taxon>
        <taxon>Ascomycota</taxon>
        <taxon>Pezizomycotina</taxon>
        <taxon>Leotiomycetes</taxon>
        <taxon>Helotiales</taxon>
        <taxon>Sclerotiniaceae</taxon>
        <taxon>Monilinia</taxon>
    </lineage>
</organism>
<dbReference type="AlphaFoldDB" id="A0A5N6JWQ4"/>
<dbReference type="Proteomes" id="UP000326757">
    <property type="component" value="Unassembled WGS sequence"/>
</dbReference>
<feature type="region of interest" description="Disordered" evidence="1">
    <location>
        <begin position="1"/>
        <end position="32"/>
    </location>
</feature>
<dbReference type="Gene3D" id="1.10.510.10">
    <property type="entry name" value="Transferase(Phosphotransferase) domain 1"/>
    <property type="match status" value="1"/>
</dbReference>
<evidence type="ECO:0000313" key="4">
    <source>
        <dbReference type="Proteomes" id="UP000326757"/>
    </source>
</evidence>
<dbReference type="InterPro" id="IPR011009">
    <property type="entry name" value="Kinase-like_dom_sf"/>
</dbReference>
<evidence type="ECO:0000313" key="3">
    <source>
        <dbReference type="EMBL" id="KAB8293383.1"/>
    </source>
</evidence>
<dbReference type="GO" id="GO:0004672">
    <property type="term" value="F:protein kinase activity"/>
    <property type="evidence" value="ECO:0007669"/>
    <property type="project" value="InterPro"/>
</dbReference>
<dbReference type="PROSITE" id="PS50011">
    <property type="entry name" value="PROTEIN_KINASE_DOM"/>
    <property type="match status" value="1"/>
</dbReference>
<evidence type="ECO:0000256" key="1">
    <source>
        <dbReference type="SAM" id="MobiDB-lite"/>
    </source>
</evidence>
<dbReference type="OrthoDB" id="310217at2759"/>
<feature type="domain" description="Protein kinase" evidence="2">
    <location>
        <begin position="97"/>
        <end position="240"/>
    </location>
</feature>
<reference evidence="3 4" key="1">
    <citation type="submission" date="2019-06" db="EMBL/GenBank/DDBJ databases">
        <title>Genome Sequence of the Brown Rot Fungal Pathogen Monilinia laxa.</title>
        <authorList>
            <person name="De Miccolis Angelini R.M."/>
            <person name="Landi L."/>
            <person name="Abate D."/>
            <person name="Pollastro S."/>
            <person name="Romanazzi G."/>
            <person name="Faretra F."/>
        </authorList>
    </citation>
    <scope>NUCLEOTIDE SEQUENCE [LARGE SCALE GENOMIC DNA]</scope>
    <source>
        <strain evidence="3 4">Mlax316</strain>
    </source>
</reference>
<gene>
    <name evidence="3" type="ORF">EYC80_007703</name>
</gene>
<dbReference type="InterPro" id="IPR000719">
    <property type="entry name" value="Prot_kinase_dom"/>
</dbReference>
<keyword evidence="4" id="KW-1185">Reference proteome</keyword>